<evidence type="ECO:0000313" key="5">
    <source>
        <dbReference type="Proteomes" id="UP000076798"/>
    </source>
</evidence>
<dbReference type="Pfam" id="PF20153">
    <property type="entry name" value="DUF6535"/>
    <property type="match status" value="1"/>
</dbReference>
<organism evidence="4 5">
    <name type="scientific">Sistotremastrum suecicum HHB10207 ss-3</name>
    <dbReference type="NCBI Taxonomy" id="1314776"/>
    <lineage>
        <taxon>Eukaryota</taxon>
        <taxon>Fungi</taxon>
        <taxon>Dikarya</taxon>
        <taxon>Basidiomycota</taxon>
        <taxon>Agaricomycotina</taxon>
        <taxon>Agaricomycetes</taxon>
        <taxon>Sistotremastrales</taxon>
        <taxon>Sistotremastraceae</taxon>
        <taxon>Sistotremastrum</taxon>
    </lineage>
</organism>
<dbReference type="STRING" id="1314776.A0A165YG46"/>
<keyword evidence="2" id="KW-0812">Transmembrane</keyword>
<proteinExistence type="predicted"/>
<evidence type="ECO:0000259" key="3">
    <source>
        <dbReference type="Pfam" id="PF20153"/>
    </source>
</evidence>
<feature type="domain" description="DUF6535" evidence="3">
    <location>
        <begin position="116"/>
        <end position="264"/>
    </location>
</feature>
<accession>A0A165YG46</accession>
<sequence length="581" mass="65054">MNAAPIPTSDLDDPNDSRAGHHAAQHLNGPTDIEGAADVRPIKDVEREVEAQAPESSPRGHIHDAIMILNETMKGVKDTLLDHGTKLNVLIRDALKDDQPYDLKPMEDESTCTALYEIAMARTKEQVDEWIKRMDVSLVFIALFSAVLTAFLIPAIQNLFPSSSSSPSDSPPPLPDISLQNVCILNYLALILAILDAVLSVLGRQWMSKLTTRPEGSTYRERLLRHLAREALAKWWLRILVEGLHIILLGSIGLFMTGLLYQLRNLAGSFDEDAPRLLITWKVGLSFSSVILAVVAAATIHALLHEVSPFGGPFSQLLLNIIMILASLVETVGHLLMDLARWLKKHTFQIPWEEIMIVILLLTTIPLWLSYFLIEKCGVAFYTNDREKLVGAFMELIADASDPKLLERAVGSFSYVKWFENGEGTADQLEKTETRLLATDTSVRVRETLKARAHDFLPYGTKNWRKKSSERNSYLRHSTKTIPICAVSLFSHSRNASHGFCARITTRESWENGRESFSWRRNIAWTFFVRERKMTSRGSSPTSVDSDDTTSSPHSFNIQVASILICSNSLSRIADTEFSAE</sequence>
<feature type="transmembrane region" description="Helical" evidence="2">
    <location>
        <begin position="177"/>
        <end position="203"/>
    </location>
</feature>
<feature type="transmembrane region" description="Helical" evidence="2">
    <location>
        <begin position="355"/>
        <end position="374"/>
    </location>
</feature>
<dbReference type="AlphaFoldDB" id="A0A165YG46"/>
<gene>
    <name evidence="4" type="ORF">SISSUDRAFT_434756</name>
</gene>
<dbReference type="Proteomes" id="UP000076798">
    <property type="component" value="Unassembled WGS sequence"/>
</dbReference>
<evidence type="ECO:0000313" key="4">
    <source>
        <dbReference type="EMBL" id="KZT33208.1"/>
    </source>
</evidence>
<feature type="transmembrane region" description="Helical" evidence="2">
    <location>
        <begin position="136"/>
        <end position="157"/>
    </location>
</feature>
<dbReference type="OrthoDB" id="3221808at2759"/>
<reference evidence="4 5" key="1">
    <citation type="journal article" date="2016" name="Mol. Biol. Evol.">
        <title>Comparative Genomics of Early-Diverging Mushroom-Forming Fungi Provides Insights into the Origins of Lignocellulose Decay Capabilities.</title>
        <authorList>
            <person name="Nagy L.G."/>
            <person name="Riley R."/>
            <person name="Tritt A."/>
            <person name="Adam C."/>
            <person name="Daum C."/>
            <person name="Floudas D."/>
            <person name="Sun H."/>
            <person name="Yadav J.S."/>
            <person name="Pangilinan J."/>
            <person name="Larsson K.H."/>
            <person name="Matsuura K."/>
            <person name="Barry K."/>
            <person name="Labutti K."/>
            <person name="Kuo R."/>
            <person name="Ohm R.A."/>
            <person name="Bhattacharya S.S."/>
            <person name="Shirouzu T."/>
            <person name="Yoshinaga Y."/>
            <person name="Martin F.M."/>
            <person name="Grigoriev I.V."/>
            <person name="Hibbett D.S."/>
        </authorList>
    </citation>
    <scope>NUCLEOTIDE SEQUENCE [LARGE SCALE GENOMIC DNA]</scope>
    <source>
        <strain evidence="4 5">HHB10207 ss-3</strain>
    </source>
</reference>
<keyword evidence="2" id="KW-1133">Transmembrane helix</keyword>
<evidence type="ECO:0000256" key="1">
    <source>
        <dbReference type="SAM" id="MobiDB-lite"/>
    </source>
</evidence>
<evidence type="ECO:0000256" key="2">
    <source>
        <dbReference type="SAM" id="Phobius"/>
    </source>
</evidence>
<feature type="transmembrane region" description="Helical" evidence="2">
    <location>
        <begin position="235"/>
        <end position="263"/>
    </location>
</feature>
<protein>
    <recommendedName>
        <fullName evidence="3">DUF6535 domain-containing protein</fullName>
    </recommendedName>
</protein>
<name>A0A165YG46_9AGAM</name>
<feature type="transmembrane region" description="Helical" evidence="2">
    <location>
        <begin position="317"/>
        <end position="335"/>
    </location>
</feature>
<dbReference type="InterPro" id="IPR045338">
    <property type="entry name" value="DUF6535"/>
</dbReference>
<feature type="region of interest" description="Disordered" evidence="1">
    <location>
        <begin position="1"/>
        <end position="39"/>
    </location>
</feature>
<keyword evidence="2" id="KW-0472">Membrane</keyword>
<keyword evidence="5" id="KW-1185">Reference proteome</keyword>
<dbReference type="EMBL" id="KV428258">
    <property type="protein sequence ID" value="KZT33208.1"/>
    <property type="molecule type" value="Genomic_DNA"/>
</dbReference>
<feature type="transmembrane region" description="Helical" evidence="2">
    <location>
        <begin position="283"/>
        <end position="305"/>
    </location>
</feature>